<evidence type="ECO:0000256" key="1">
    <source>
        <dbReference type="SAM" id="SignalP"/>
    </source>
</evidence>
<keyword evidence="3" id="KW-1185">Reference proteome</keyword>
<reference evidence="2 3" key="1">
    <citation type="journal article" date="2024" name="Commun. Biol.">
        <title>Comparative genomic analysis of thermophilic fungi reveals convergent evolutionary adaptations and gene losses.</title>
        <authorList>
            <person name="Steindorff A.S."/>
            <person name="Aguilar-Pontes M.V."/>
            <person name="Robinson A.J."/>
            <person name="Andreopoulos B."/>
            <person name="LaButti K."/>
            <person name="Kuo A."/>
            <person name="Mondo S."/>
            <person name="Riley R."/>
            <person name="Otillar R."/>
            <person name="Haridas S."/>
            <person name="Lipzen A."/>
            <person name="Grimwood J."/>
            <person name="Schmutz J."/>
            <person name="Clum A."/>
            <person name="Reid I.D."/>
            <person name="Moisan M.C."/>
            <person name="Butler G."/>
            <person name="Nguyen T.T.M."/>
            <person name="Dewar K."/>
            <person name="Conant G."/>
            <person name="Drula E."/>
            <person name="Henrissat B."/>
            <person name="Hansel C."/>
            <person name="Singer S."/>
            <person name="Hutchinson M.I."/>
            <person name="de Vries R.P."/>
            <person name="Natvig D.O."/>
            <person name="Powell A.J."/>
            <person name="Tsang A."/>
            <person name="Grigoriev I.V."/>
        </authorList>
    </citation>
    <scope>NUCLEOTIDE SEQUENCE [LARGE SCALE GENOMIC DNA]</scope>
    <source>
        <strain evidence="2 3">CBS 494.80</strain>
    </source>
</reference>
<dbReference type="EMBL" id="JAZHXI010000004">
    <property type="protein sequence ID" value="KAL2072589.1"/>
    <property type="molecule type" value="Genomic_DNA"/>
</dbReference>
<protein>
    <submittedName>
        <fullName evidence="2">Uncharacterized protein</fullName>
    </submittedName>
</protein>
<feature type="chain" id="PRO_5046774296" evidence="1">
    <location>
        <begin position="26"/>
        <end position="164"/>
    </location>
</feature>
<sequence length="164" mass="19119">MHDNVSRHLRYIRIFLLFTLHPAKSSLTVANLSLFRKSLIWHLEQSNRRVAKREFTAQNTCISPCSIVSRLSDKFGWIAKFKKSRTDKGFRSLIRTQKSIPVAFYHIPRTPLPIYAHPRFSTSYNWSPSNITLHTIPLVHSISFNTFVRSTQQLVLFLTLRGFC</sequence>
<feature type="signal peptide" evidence="1">
    <location>
        <begin position="1"/>
        <end position="25"/>
    </location>
</feature>
<name>A0ABR4CU33_9HELO</name>
<organism evidence="2 3">
    <name type="scientific">Oculimacula yallundae</name>
    <dbReference type="NCBI Taxonomy" id="86028"/>
    <lineage>
        <taxon>Eukaryota</taxon>
        <taxon>Fungi</taxon>
        <taxon>Dikarya</taxon>
        <taxon>Ascomycota</taxon>
        <taxon>Pezizomycotina</taxon>
        <taxon>Leotiomycetes</taxon>
        <taxon>Helotiales</taxon>
        <taxon>Ploettnerulaceae</taxon>
        <taxon>Oculimacula</taxon>
    </lineage>
</organism>
<dbReference type="Proteomes" id="UP001595075">
    <property type="component" value="Unassembled WGS sequence"/>
</dbReference>
<evidence type="ECO:0000313" key="2">
    <source>
        <dbReference type="EMBL" id="KAL2072589.1"/>
    </source>
</evidence>
<keyword evidence="1" id="KW-0732">Signal</keyword>
<evidence type="ECO:0000313" key="3">
    <source>
        <dbReference type="Proteomes" id="UP001595075"/>
    </source>
</evidence>
<comment type="caution">
    <text evidence="2">The sequence shown here is derived from an EMBL/GenBank/DDBJ whole genome shotgun (WGS) entry which is preliminary data.</text>
</comment>
<accession>A0ABR4CU33</accession>
<gene>
    <name evidence="2" type="ORF">VTL71DRAFT_11932</name>
</gene>
<proteinExistence type="predicted"/>